<dbReference type="AlphaFoldDB" id="A0A2P4ZAH2"/>
<reference evidence="2 3" key="1">
    <citation type="journal article" date="2016" name="Genome Announc.">
        <title>Draft Whole-Genome Sequence of Trichoderma gamsii T6085, a Promising Biocontrol Agent of Fusarium Head Blight on Wheat.</title>
        <authorList>
            <person name="Baroncelli R."/>
            <person name="Zapparata A."/>
            <person name="Piaggeschi G."/>
            <person name="Sarrocco S."/>
            <person name="Vannacci G."/>
        </authorList>
    </citation>
    <scope>NUCLEOTIDE SEQUENCE [LARGE SCALE GENOMIC DNA]</scope>
    <source>
        <strain evidence="2 3">T6085</strain>
    </source>
</reference>
<dbReference type="RefSeq" id="XP_018656451.2">
    <property type="nucleotide sequence ID" value="XM_018810366.2"/>
</dbReference>
<organism evidence="2 3">
    <name type="scientific">Trichoderma gamsii</name>
    <dbReference type="NCBI Taxonomy" id="398673"/>
    <lineage>
        <taxon>Eukaryota</taxon>
        <taxon>Fungi</taxon>
        <taxon>Dikarya</taxon>
        <taxon>Ascomycota</taxon>
        <taxon>Pezizomycotina</taxon>
        <taxon>Sordariomycetes</taxon>
        <taxon>Hypocreomycetidae</taxon>
        <taxon>Hypocreales</taxon>
        <taxon>Hypocreaceae</taxon>
        <taxon>Trichoderma</taxon>
    </lineage>
</organism>
<dbReference type="EMBL" id="JPDN02000052">
    <property type="protein sequence ID" value="PON21303.1"/>
    <property type="molecule type" value="Genomic_DNA"/>
</dbReference>
<dbReference type="GeneID" id="29990449"/>
<gene>
    <name evidence="2" type="ORF">TGAM01_v209894</name>
</gene>
<dbReference type="Proteomes" id="UP000054821">
    <property type="component" value="Unassembled WGS sequence"/>
</dbReference>
<evidence type="ECO:0000313" key="3">
    <source>
        <dbReference type="Proteomes" id="UP000054821"/>
    </source>
</evidence>
<comment type="caution">
    <text evidence="2">The sequence shown here is derived from an EMBL/GenBank/DDBJ whole genome shotgun (WGS) entry which is preliminary data.</text>
</comment>
<name>A0A2P4ZAH2_9HYPO</name>
<evidence type="ECO:0000313" key="2">
    <source>
        <dbReference type="EMBL" id="PON21303.1"/>
    </source>
</evidence>
<feature type="region of interest" description="Disordered" evidence="1">
    <location>
        <begin position="59"/>
        <end position="78"/>
    </location>
</feature>
<protein>
    <submittedName>
        <fullName evidence="2">Uncharacterized protein</fullName>
    </submittedName>
</protein>
<proteinExistence type="predicted"/>
<sequence length="168" mass="17895">MVSAILVMKSNECPGSIEFGESVPRGKRKPGWTMGGCGNRGAQQAAKPVTVTVPRPIRRAKSAPAPGDSISEGSGDGNALRAVVVKEPEIWRRSSRAPELRSQPRVATRALAAAIVSIRCKPIDVAMNSFKLHVAAETLLEDTHPAIVASLAQRVEAISAELKLALYY</sequence>
<evidence type="ECO:0000256" key="1">
    <source>
        <dbReference type="SAM" id="MobiDB-lite"/>
    </source>
</evidence>
<keyword evidence="3" id="KW-1185">Reference proteome</keyword>
<accession>A0A2P4ZAH2</accession>